<evidence type="ECO:0000313" key="1">
    <source>
        <dbReference type="EMBL" id="CAK7342906.1"/>
    </source>
</evidence>
<evidence type="ECO:0000313" key="2">
    <source>
        <dbReference type="Proteomes" id="UP001314170"/>
    </source>
</evidence>
<gene>
    <name evidence="1" type="ORF">DCAF_LOCUS17035</name>
</gene>
<name>A0AAV1RZ07_9ROSI</name>
<reference evidence="1 2" key="1">
    <citation type="submission" date="2024-01" db="EMBL/GenBank/DDBJ databases">
        <authorList>
            <person name="Waweru B."/>
        </authorList>
    </citation>
    <scope>NUCLEOTIDE SEQUENCE [LARGE SCALE GENOMIC DNA]</scope>
</reference>
<keyword evidence="2" id="KW-1185">Reference proteome</keyword>
<organism evidence="1 2">
    <name type="scientific">Dovyalis caffra</name>
    <dbReference type="NCBI Taxonomy" id="77055"/>
    <lineage>
        <taxon>Eukaryota</taxon>
        <taxon>Viridiplantae</taxon>
        <taxon>Streptophyta</taxon>
        <taxon>Embryophyta</taxon>
        <taxon>Tracheophyta</taxon>
        <taxon>Spermatophyta</taxon>
        <taxon>Magnoliopsida</taxon>
        <taxon>eudicotyledons</taxon>
        <taxon>Gunneridae</taxon>
        <taxon>Pentapetalae</taxon>
        <taxon>rosids</taxon>
        <taxon>fabids</taxon>
        <taxon>Malpighiales</taxon>
        <taxon>Salicaceae</taxon>
        <taxon>Flacourtieae</taxon>
        <taxon>Dovyalis</taxon>
    </lineage>
</organism>
<dbReference type="Proteomes" id="UP001314170">
    <property type="component" value="Unassembled WGS sequence"/>
</dbReference>
<dbReference type="EMBL" id="CAWUPB010001160">
    <property type="protein sequence ID" value="CAK7342906.1"/>
    <property type="molecule type" value="Genomic_DNA"/>
</dbReference>
<protein>
    <submittedName>
        <fullName evidence="1">Uncharacterized protein</fullName>
    </submittedName>
</protein>
<sequence>MRYTETWSEAVIMTIDGKPQMYLKSTEDGVVNSDSGWELGNSNRFKKVDV</sequence>
<proteinExistence type="predicted"/>
<accession>A0AAV1RZ07</accession>
<comment type="caution">
    <text evidence="1">The sequence shown here is derived from an EMBL/GenBank/DDBJ whole genome shotgun (WGS) entry which is preliminary data.</text>
</comment>
<dbReference type="AlphaFoldDB" id="A0AAV1RZ07"/>